<keyword evidence="4 8" id="KW-1133">Transmembrane helix</keyword>
<feature type="transmembrane region" description="Helical" evidence="8">
    <location>
        <begin position="110"/>
        <end position="132"/>
    </location>
</feature>
<dbReference type="STRING" id="42157.A0A182ED77"/>
<evidence type="ECO:0000256" key="6">
    <source>
        <dbReference type="ARBA" id="ARBA00023136"/>
    </source>
</evidence>
<dbReference type="InterPro" id="IPR005312">
    <property type="entry name" value="DUF1759"/>
</dbReference>
<dbReference type="GO" id="GO:0015271">
    <property type="term" value="F:outward rectifier potassium channel activity"/>
    <property type="evidence" value="ECO:0007669"/>
    <property type="project" value="TreeGrafter"/>
</dbReference>
<keyword evidence="7" id="KW-0407">Ion channel</keyword>
<reference evidence="12" key="1">
    <citation type="submission" date="2016-06" db="UniProtKB">
        <authorList>
            <consortium name="WormBaseParasite"/>
        </authorList>
    </citation>
    <scope>IDENTIFICATION</scope>
</reference>
<dbReference type="InterPro" id="IPR013099">
    <property type="entry name" value="K_chnl_dom"/>
</dbReference>
<keyword evidence="2" id="KW-0813">Transport</keyword>
<name>A0A182ED77_ONCOC</name>
<dbReference type="GO" id="GO:0030322">
    <property type="term" value="P:stabilization of membrane potential"/>
    <property type="evidence" value="ECO:0007669"/>
    <property type="project" value="TreeGrafter"/>
</dbReference>
<reference evidence="10 11" key="2">
    <citation type="submission" date="2018-08" db="EMBL/GenBank/DDBJ databases">
        <authorList>
            <person name="Laetsch R D."/>
            <person name="Stevens L."/>
            <person name="Kumar S."/>
            <person name="Blaxter L. M."/>
        </authorList>
    </citation>
    <scope>NUCLEOTIDE SEQUENCE [LARGE SCALE GENOMIC DNA]</scope>
</reference>
<dbReference type="GO" id="GO:0005886">
    <property type="term" value="C:plasma membrane"/>
    <property type="evidence" value="ECO:0007669"/>
    <property type="project" value="TreeGrafter"/>
</dbReference>
<sequence length="272" mass="31769">MVCLYAVVGAWVFYSLESPHEDKLKEIGVRKINKLRNELIRTLWTKRKELKEIEMDDWVRVTDVRLQTFNEFLYTDVRIFKTNIDKRNINTKRKRRKSKYRSKSIKNKKLWTANSALFFAATTMTTIGYGNIVPLTTYGRIACVVFSLFGVPLAVITIGDLGKFLSECTIWFYKEMKKSRYSLKRYLNIFRRPDAHGLQTTVNLPQSSLTVFGGDPQKWTEFWSNFEIAAVNQDLPDMMKLSYLLSCLKETISRATSEYNIAPETIMLLDNY</sequence>
<comment type="subcellular location">
    <subcellularLocation>
        <location evidence="1">Membrane</location>
        <topology evidence="1">Multi-pass membrane protein</topology>
    </subcellularLocation>
</comment>
<evidence type="ECO:0000256" key="4">
    <source>
        <dbReference type="ARBA" id="ARBA00022989"/>
    </source>
</evidence>
<evidence type="ECO:0000256" key="5">
    <source>
        <dbReference type="ARBA" id="ARBA00023065"/>
    </source>
</evidence>
<evidence type="ECO:0000256" key="3">
    <source>
        <dbReference type="ARBA" id="ARBA00022692"/>
    </source>
</evidence>
<evidence type="ECO:0000256" key="8">
    <source>
        <dbReference type="SAM" id="Phobius"/>
    </source>
</evidence>
<dbReference type="GO" id="GO:0022841">
    <property type="term" value="F:potassium ion leak channel activity"/>
    <property type="evidence" value="ECO:0007669"/>
    <property type="project" value="TreeGrafter"/>
</dbReference>
<dbReference type="PANTHER" id="PTHR11003:SF110">
    <property type="entry name" value="POTASSIUM CHANNEL DOMAIN-CONTAINING PROTEIN"/>
    <property type="match status" value="1"/>
</dbReference>
<dbReference type="Proteomes" id="UP000271087">
    <property type="component" value="Unassembled WGS sequence"/>
</dbReference>
<evidence type="ECO:0000256" key="1">
    <source>
        <dbReference type="ARBA" id="ARBA00004141"/>
    </source>
</evidence>
<proteinExistence type="predicted"/>
<dbReference type="InterPro" id="IPR003280">
    <property type="entry name" value="2pore_dom_K_chnl"/>
</dbReference>
<keyword evidence="3 8" id="KW-0812">Transmembrane</keyword>
<dbReference type="OrthoDB" id="297496at2759"/>
<dbReference type="WBParaSite" id="nOo.2.0.1.t06025-RA">
    <property type="protein sequence ID" value="nOo.2.0.1.t06025-RA"/>
    <property type="gene ID" value="nOo.2.0.1.g06025"/>
</dbReference>
<protein>
    <submittedName>
        <fullName evidence="12">Ion_trans_2 domain-containing protein</fullName>
    </submittedName>
</protein>
<evidence type="ECO:0000313" key="12">
    <source>
        <dbReference type="WBParaSite" id="nOo.2.0.1.t06025-RA"/>
    </source>
</evidence>
<dbReference type="AlphaFoldDB" id="A0A182ED77"/>
<evidence type="ECO:0000313" key="10">
    <source>
        <dbReference type="EMBL" id="VDK80588.1"/>
    </source>
</evidence>
<dbReference type="Gene3D" id="1.10.287.70">
    <property type="match status" value="1"/>
</dbReference>
<keyword evidence="5" id="KW-0406">Ion transport</keyword>
<evidence type="ECO:0000259" key="9">
    <source>
        <dbReference type="Pfam" id="PF07885"/>
    </source>
</evidence>
<evidence type="ECO:0000256" key="2">
    <source>
        <dbReference type="ARBA" id="ARBA00022448"/>
    </source>
</evidence>
<evidence type="ECO:0000313" key="11">
    <source>
        <dbReference type="Proteomes" id="UP000271087"/>
    </source>
</evidence>
<feature type="domain" description="Potassium channel" evidence="9">
    <location>
        <begin position="108"/>
        <end position="166"/>
    </location>
</feature>
<dbReference type="Pfam" id="PF03564">
    <property type="entry name" value="DUF1759"/>
    <property type="match status" value="1"/>
</dbReference>
<keyword evidence="6 8" id="KW-0472">Membrane</keyword>
<organism evidence="12">
    <name type="scientific">Onchocerca ochengi</name>
    <name type="common">Filarial nematode worm</name>
    <dbReference type="NCBI Taxonomy" id="42157"/>
    <lineage>
        <taxon>Eukaryota</taxon>
        <taxon>Metazoa</taxon>
        <taxon>Ecdysozoa</taxon>
        <taxon>Nematoda</taxon>
        <taxon>Chromadorea</taxon>
        <taxon>Rhabditida</taxon>
        <taxon>Spirurina</taxon>
        <taxon>Spiruromorpha</taxon>
        <taxon>Filarioidea</taxon>
        <taxon>Onchocercidae</taxon>
        <taxon>Onchocerca</taxon>
    </lineage>
</organism>
<dbReference type="SUPFAM" id="SSF81324">
    <property type="entry name" value="Voltage-gated potassium channels"/>
    <property type="match status" value="1"/>
</dbReference>
<dbReference type="Pfam" id="PF07885">
    <property type="entry name" value="Ion_trans_2"/>
    <property type="match status" value="1"/>
</dbReference>
<keyword evidence="11" id="KW-1185">Reference proteome</keyword>
<dbReference type="EMBL" id="UYRW01001762">
    <property type="protein sequence ID" value="VDK80588.1"/>
    <property type="molecule type" value="Genomic_DNA"/>
</dbReference>
<evidence type="ECO:0000256" key="7">
    <source>
        <dbReference type="ARBA" id="ARBA00023303"/>
    </source>
</evidence>
<gene>
    <name evidence="10" type="ORF">NOO_LOCUS6025</name>
</gene>
<feature type="transmembrane region" description="Helical" evidence="8">
    <location>
        <begin position="138"/>
        <end position="158"/>
    </location>
</feature>
<dbReference type="PANTHER" id="PTHR11003">
    <property type="entry name" value="POTASSIUM CHANNEL, SUBFAMILY K"/>
    <property type="match status" value="1"/>
</dbReference>
<accession>A0A182ED77</accession>